<evidence type="ECO:0000256" key="3">
    <source>
        <dbReference type="ARBA" id="ARBA00006958"/>
    </source>
</evidence>
<organism evidence="9 10">
    <name type="scientific">Chilo suppressalis</name>
    <name type="common">Asiatic rice borer moth</name>
    <dbReference type="NCBI Taxonomy" id="168631"/>
    <lineage>
        <taxon>Eukaryota</taxon>
        <taxon>Metazoa</taxon>
        <taxon>Ecdysozoa</taxon>
        <taxon>Arthropoda</taxon>
        <taxon>Hexapoda</taxon>
        <taxon>Insecta</taxon>
        <taxon>Pterygota</taxon>
        <taxon>Neoptera</taxon>
        <taxon>Endopterygota</taxon>
        <taxon>Lepidoptera</taxon>
        <taxon>Glossata</taxon>
        <taxon>Ditrysia</taxon>
        <taxon>Pyraloidea</taxon>
        <taxon>Crambidae</taxon>
        <taxon>Crambinae</taxon>
        <taxon>Chilo</taxon>
    </lineage>
</organism>
<evidence type="ECO:0000256" key="7">
    <source>
        <dbReference type="ARBA" id="ARBA00023242"/>
    </source>
</evidence>
<evidence type="ECO:0000256" key="1">
    <source>
        <dbReference type="ARBA" id="ARBA00001968"/>
    </source>
</evidence>
<evidence type="ECO:0000313" key="10">
    <source>
        <dbReference type="Proteomes" id="UP001153292"/>
    </source>
</evidence>
<evidence type="ECO:0000256" key="5">
    <source>
        <dbReference type="ARBA" id="ARBA00022723"/>
    </source>
</evidence>
<evidence type="ECO:0000256" key="4">
    <source>
        <dbReference type="ARBA" id="ARBA00022722"/>
    </source>
</evidence>
<protein>
    <recommendedName>
        <fullName evidence="8">DDE Tnp4 domain-containing protein</fullName>
    </recommendedName>
</protein>
<keyword evidence="6" id="KW-0378">Hydrolase</keyword>
<dbReference type="EMBL" id="OU963894">
    <property type="protein sequence ID" value="CAH0397628.1"/>
    <property type="molecule type" value="Genomic_DNA"/>
</dbReference>
<comment type="cofactor">
    <cofactor evidence="1">
        <name>a divalent metal cation</name>
        <dbReference type="ChEBI" id="CHEBI:60240"/>
    </cofactor>
</comment>
<dbReference type="PANTHER" id="PTHR22930">
    <property type="match status" value="1"/>
</dbReference>
<keyword evidence="4" id="KW-0540">Nuclease</keyword>
<keyword evidence="7" id="KW-0539">Nucleus</keyword>
<keyword evidence="10" id="KW-1185">Reference proteome</keyword>
<keyword evidence="5" id="KW-0479">Metal-binding</keyword>
<dbReference type="Proteomes" id="UP001153292">
    <property type="component" value="Chromosome 1"/>
</dbReference>
<comment type="similarity">
    <text evidence="3">Belongs to the HARBI1 family.</text>
</comment>
<evidence type="ECO:0000256" key="2">
    <source>
        <dbReference type="ARBA" id="ARBA00004123"/>
    </source>
</evidence>
<accession>A0ABN8AQ69</accession>
<dbReference type="Pfam" id="PF13359">
    <property type="entry name" value="DDE_Tnp_4"/>
    <property type="match status" value="1"/>
</dbReference>
<dbReference type="InterPro" id="IPR045249">
    <property type="entry name" value="HARBI1-like"/>
</dbReference>
<evidence type="ECO:0000313" key="9">
    <source>
        <dbReference type="EMBL" id="CAH0397628.1"/>
    </source>
</evidence>
<dbReference type="InterPro" id="IPR027806">
    <property type="entry name" value="HARBI1_dom"/>
</dbReference>
<evidence type="ECO:0000259" key="8">
    <source>
        <dbReference type="Pfam" id="PF13359"/>
    </source>
</evidence>
<sequence>MPRTLRSDALDIETKICDSNLNIISVDASYPGATHDSVVWANHPLRAYIERLHTISGEDLYLLGDSGYPLRTTMMVPLSNPQPNSPEEHYQKLHLSARNTVERCIGVLKARFRCLLVDRKQHYSPGAAARIANACCVLHNIAHGENISFSPLTAEEAICERRLTQHASVRESHIRNAYSVTDLELGRARREALINRLWLDRAVN</sequence>
<reference evidence="9" key="1">
    <citation type="submission" date="2021-12" db="EMBL/GenBank/DDBJ databases">
        <authorList>
            <person name="King R."/>
        </authorList>
    </citation>
    <scope>NUCLEOTIDE SEQUENCE</scope>
</reference>
<name>A0ABN8AQ69_CHISP</name>
<evidence type="ECO:0000256" key="6">
    <source>
        <dbReference type="ARBA" id="ARBA00022801"/>
    </source>
</evidence>
<comment type="subcellular location">
    <subcellularLocation>
        <location evidence="2">Nucleus</location>
    </subcellularLocation>
</comment>
<proteinExistence type="inferred from homology"/>
<dbReference type="PANTHER" id="PTHR22930:SF85">
    <property type="entry name" value="GH03217P-RELATED"/>
    <property type="match status" value="1"/>
</dbReference>
<feature type="domain" description="DDE Tnp4" evidence="8">
    <location>
        <begin position="16"/>
        <end position="140"/>
    </location>
</feature>
<gene>
    <name evidence="9" type="ORF">CHILSU_LOCUS703</name>
</gene>